<dbReference type="SMART" id="SM00220">
    <property type="entry name" value="S_TKc"/>
    <property type="match status" value="1"/>
</dbReference>
<comment type="catalytic activity">
    <reaction evidence="7">
        <text>L-threonyl-[protein] + ATP = O-phospho-L-threonyl-[protein] + ADP + H(+)</text>
        <dbReference type="Rhea" id="RHEA:46608"/>
        <dbReference type="Rhea" id="RHEA-COMP:11060"/>
        <dbReference type="Rhea" id="RHEA-COMP:11605"/>
        <dbReference type="ChEBI" id="CHEBI:15378"/>
        <dbReference type="ChEBI" id="CHEBI:30013"/>
        <dbReference type="ChEBI" id="CHEBI:30616"/>
        <dbReference type="ChEBI" id="CHEBI:61977"/>
        <dbReference type="ChEBI" id="CHEBI:456216"/>
        <dbReference type="EC" id="2.7.11.1"/>
    </reaction>
</comment>
<dbReference type="Proteomes" id="UP000243797">
    <property type="component" value="Unassembled WGS sequence"/>
</dbReference>
<feature type="domain" description="Protein kinase" evidence="10">
    <location>
        <begin position="79"/>
        <end position="426"/>
    </location>
</feature>
<dbReference type="GO" id="GO:0000245">
    <property type="term" value="P:spliceosomal complex assembly"/>
    <property type="evidence" value="ECO:0007669"/>
    <property type="project" value="TreeGrafter"/>
</dbReference>
<evidence type="ECO:0000256" key="4">
    <source>
        <dbReference type="ARBA" id="ARBA00022741"/>
    </source>
</evidence>
<protein>
    <recommendedName>
        <fullName evidence="1">non-specific serine/threonine protein kinase</fullName>
        <ecNumber evidence="1">2.7.11.1</ecNumber>
    </recommendedName>
</protein>
<sequence length="432" mass="49907">MSSSHTIHRMQNNYTHVYPRSGRRLLSWRHSATNPTGRSFKTAHSGAYYADVPAESLKRYQPGGYHPIRIGDSFRHDRYRIDHKLGWGGYSTVWLATDTREDRLVALKILSADQERDSHETVILDRLGREDPSASPLRPSPRYLLDYFTLHGPNGSHSCLVTPVGGTSVQMLCSRFHSERLPGWMAWELSRQLVEAVAHMHSVGIVHGDLYPGNILVTTEHEALQQANILNELPLLSRGDVHALPGHRLTPHLPPYLVEPVDFPLDTSGRSLHARIIDFGQLFLVGTTPKRIRTPLVFRAPELLLDHLWDHRIDMWALACTIFQLATGQTPFDNLMPNEDALVREWIATFGPLPSPWRPTRDIPRVESIEEMPLREWLRECYYGVERKPEFAEQHIEWLGEMLKEMMQYEPQRRTEARYVLNAKWFERTWLL</sequence>
<gene>
    <name evidence="11" type="ORF">CAC42_2059</name>
</gene>
<dbReference type="Gene3D" id="3.30.200.20">
    <property type="entry name" value="Phosphorylase Kinase, domain 1"/>
    <property type="match status" value="1"/>
</dbReference>
<dbReference type="GO" id="GO:0004674">
    <property type="term" value="F:protein serine/threonine kinase activity"/>
    <property type="evidence" value="ECO:0007669"/>
    <property type="project" value="UniProtKB-KW"/>
</dbReference>
<dbReference type="EMBL" id="NKHZ01000081">
    <property type="protein sequence ID" value="PNS14830.1"/>
    <property type="molecule type" value="Genomic_DNA"/>
</dbReference>
<evidence type="ECO:0000256" key="8">
    <source>
        <dbReference type="ARBA" id="ARBA00048679"/>
    </source>
</evidence>
<dbReference type="OrthoDB" id="5979581at2759"/>
<dbReference type="PROSITE" id="PS50011">
    <property type="entry name" value="PROTEIN_KINASE_DOM"/>
    <property type="match status" value="1"/>
</dbReference>
<dbReference type="GO" id="GO:0050684">
    <property type="term" value="P:regulation of mRNA processing"/>
    <property type="evidence" value="ECO:0007669"/>
    <property type="project" value="TreeGrafter"/>
</dbReference>
<dbReference type="PANTHER" id="PTHR47634:SF9">
    <property type="entry name" value="PROTEIN KINASE DOMAIN-CONTAINING PROTEIN-RELATED"/>
    <property type="match status" value="1"/>
</dbReference>
<keyword evidence="4 9" id="KW-0547">Nucleotide-binding</keyword>
<dbReference type="InParanoid" id="A0A2K1QIV8"/>
<dbReference type="Gene3D" id="1.10.510.10">
    <property type="entry name" value="Transferase(Phosphotransferase) domain 1"/>
    <property type="match status" value="1"/>
</dbReference>
<evidence type="ECO:0000256" key="1">
    <source>
        <dbReference type="ARBA" id="ARBA00012513"/>
    </source>
</evidence>
<feature type="binding site" evidence="9">
    <location>
        <position position="108"/>
    </location>
    <ligand>
        <name>ATP</name>
        <dbReference type="ChEBI" id="CHEBI:30616"/>
    </ligand>
</feature>
<comment type="caution">
    <text evidence="11">The sequence shown here is derived from an EMBL/GenBank/DDBJ whole genome shotgun (WGS) entry which is preliminary data.</text>
</comment>
<evidence type="ECO:0000256" key="7">
    <source>
        <dbReference type="ARBA" id="ARBA00047899"/>
    </source>
</evidence>
<comment type="catalytic activity">
    <reaction evidence="8">
        <text>L-seryl-[protein] + ATP = O-phospho-L-seryl-[protein] + ADP + H(+)</text>
        <dbReference type="Rhea" id="RHEA:17989"/>
        <dbReference type="Rhea" id="RHEA-COMP:9863"/>
        <dbReference type="Rhea" id="RHEA-COMP:11604"/>
        <dbReference type="ChEBI" id="CHEBI:15378"/>
        <dbReference type="ChEBI" id="CHEBI:29999"/>
        <dbReference type="ChEBI" id="CHEBI:30616"/>
        <dbReference type="ChEBI" id="CHEBI:83421"/>
        <dbReference type="ChEBI" id="CHEBI:456216"/>
        <dbReference type="EC" id="2.7.11.1"/>
    </reaction>
</comment>
<evidence type="ECO:0000256" key="9">
    <source>
        <dbReference type="PROSITE-ProRule" id="PRU10141"/>
    </source>
</evidence>
<dbReference type="AlphaFoldDB" id="A0A2K1QIV8"/>
<dbReference type="EC" id="2.7.11.1" evidence="1"/>
<accession>A0A2K1QIV8</accession>
<evidence type="ECO:0000259" key="10">
    <source>
        <dbReference type="PROSITE" id="PS50011"/>
    </source>
</evidence>
<organism evidence="11 12">
    <name type="scientific">Sphaceloma murrayae</name>
    <dbReference type="NCBI Taxonomy" id="2082308"/>
    <lineage>
        <taxon>Eukaryota</taxon>
        <taxon>Fungi</taxon>
        <taxon>Dikarya</taxon>
        <taxon>Ascomycota</taxon>
        <taxon>Pezizomycotina</taxon>
        <taxon>Dothideomycetes</taxon>
        <taxon>Dothideomycetidae</taxon>
        <taxon>Myriangiales</taxon>
        <taxon>Elsinoaceae</taxon>
        <taxon>Sphaceloma</taxon>
    </lineage>
</organism>
<keyword evidence="3" id="KW-0808">Transferase</keyword>
<dbReference type="InterPro" id="IPR011009">
    <property type="entry name" value="Kinase-like_dom_sf"/>
</dbReference>
<reference evidence="11 12" key="1">
    <citation type="submission" date="2017-06" db="EMBL/GenBank/DDBJ databases">
        <title>Draft genome sequence of a variant of Elsinoe murrayae.</title>
        <authorList>
            <person name="Cheng Q."/>
        </authorList>
    </citation>
    <scope>NUCLEOTIDE SEQUENCE [LARGE SCALE GENOMIC DNA]</scope>
    <source>
        <strain evidence="11 12">CQ-2017a</strain>
    </source>
</reference>
<proteinExistence type="predicted"/>
<name>A0A2K1QIV8_9PEZI</name>
<keyword evidence="6 9" id="KW-0067">ATP-binding</keyword>
<evidence type="ECO:0000313" key="12">
    <source>
        <dbReference type="Proteomes" id="UP000243797"/>
    </source>
</evidence>
<dbReference type="InterPro" id="IPR017441">
    <property type="entry name" value="Protein_kinase_ATP_BS"/>
</dbReference>
<keyword evidence="5" id="KW-0418">Kinase</keyword>
<dbReference type="SUPFAM" id="SSF56112">
    <property type="entry name" value="Protein kinase-like (PK-like)"/>
    <property type="match status" value="1"/>
</dbReference>
<keyword evidence="2" id="KW-0723">Serine/threonine-protein kinase</keyword>
<keyword evidence="12" id="KW-1185">Reference proteome</keyword>
<dbReference type="Pfam" id="PF00069">
    <property type="entry name" value="Pkinase"/>
    <property type="match status" value="2"/>
</dbReference>
<evidence type="ECO:0000313" key="11">
    <source>
        <dbReference type="EMBL" id="PNS14830.1"/>
    </source>
</evidence>
<dbReference type="PANTHER" id="PTHR47634">
    <property type="entry name" value="PROTEIN KINASE DOMAIN-CONTAINING PROTEIN-RELATED"/>
    <property type="match status" value="1"/>
</dbReference>
<dbReference type="InterPro" id="IPR000719">
    <property type="entry name" value="Prot_kinase_dom"/>
</dbReference>
<evidence type="ECO:0000256" key="5">
    <source>
        <dbReference type="ARBA" id="ARBA00022777"/>
    </source>
</evidence>
<evidence type="ECO:0000256" key="2">
    <source>
        <dbReference type="ARBA" id="ARBA00022527"/>
    </source>
</evidence>
<dbReference type="GO" id="GO:0005524">
    <property type="term" value="F:ATP binding"/>
    <property type="evidence" value="ECO:0007669"/>
    <property type="project" value="UniProtKB-UniRule"/>
</dbReference>
<evidence type="ECO:0000256" key="6">
    <source>
        <dbReference type="ARBA" id="ARBA00022840"/>
    </source>
</evidence>
<dbReference type="PROSITE" id="PS00107">
    <property type="entry name" value="PROTEIN_KINASE_ATP"/>
    <property type="match status" value="1"/>
</dbReference>
<dbReference type="STRING" id="2082308.A0A2K1QIV8"/>
<evidence type="ECO:0000256" key="3">
    <source>
        <dbReference type="ARBA" id="ARBA00022679"/>
    </source>
</evidence>
<dbReference type="InterPro" id="IPR051334">
    <property type="entry name" value="SRPK"/>
</dbReference>